<proteinExistence type="predicted"/>
<sequence length="256" mass="29259">MQKKIGRNEYILGKFLSKPIFVSAPSMEEWTDLQLKKFQKNELSSKMLESISKSYSFWGEEPYLATMFFPTLTITQETEFSDRIKGMGHWLQIITLGMKDAAKRAEFDTYKRIADNVIEERRIMEEKLHRLGDVVGRETSAYQELELSFKESKIPFKLSNTIESLPSYRPPQKSTSTVFSVAAKVKEKARLNPIEVLAWIMIVLGVPLSVIGMVGVAFYTAPFGLALIGSMILLVGVLLMWWLHKNDPKSKLPKKE</sequence>
<dbReference type="AlphaFoldDB" id="X0V8T6"/>
<comment type="caution">
    <text evidence="2">The sequence shown here is derived from an EMBL/GenBank/DDBJ whole genome shotgun (WGS) entry which is preliminary data.</text>
</comment>
<feature type="non-terminal residue" evidence="2">
    <location>
        <position position="256"/>
    </location>
</feature>
<evidence type="ECO:0000256" key="1">
    <source>
        <dbReference type="SAM" id="Phobius"/>
    </source>
</evidence>
<organism evidence="2">
    <name type="scientific">marine sediment metagenome</name>
    <dbReference type="NCBI Taxonomy" id="412755"/>
    <lineage>
        <taxon>unclassified sequences</taxon>
        <taxon>metagenomes</taxon>
        <taxon>ecological metagenomes</taxon>
    </lineage>
</organism>
<dbReference type="EMBL" id="BARS01037625">
    <property type="protein sequence ID" value="GAG14569.1"/>
    <property type="molecule type" value="Genomic_DNA"/>
</dbReference>
<protein>
    <submittedName>
        <fullName evidence="2">Uncharacterized protein</fullName>
    </submittedName>
</protein>
<name>X0V8T6_9ZZZZ</name>
<keyword evidence="1" id="KW-1133">Transmembrane helix</keyword>
<feature type="transmembrane region" description="Helical" evidence="1">
    <location>
        <begin position="196"/>
        <end position="219"/>
    </location>
</feature>
<gene>
    <name evidence="2" type="ORF">S01H1_57675</name>
</gene>
<reference evidence="2" key="1">
    <citation type="journal article" date="2014" name="Front. Microbiol.">
        <title>High frequency of phylogenetically diverse reductive dehalogenase-homologous genes in deep subseafloor sedimentary metagenomes.</title>
        <authorList>
            <person name="Kawai M."/>
            <person name="Futagami T."/>
            <person name="Toyoda A."/>
            <person name="Takaki Y."/>
            <person name="Nishi S."/>
            <person name="Hori S."/>
            <person name="Arai W."/>
            <person name="Tsubouchi T."/>
            <person name="Morono Y."/>
            <person name="Uchiyama I."/>
            <person name="Ito T."/>
            <person name="Fujiyama A."/>
            <person name="Inagaki F."/>
            <person name="Takami H."/>
        </authorList>
    </citation>
    <scope>NUCLEOTIDE SEQUENCE</scope>
    <source>
        <strain evidence="2">Expedition CK06-06</strain>
    </source>
</reference>
<feature type="transmembrane region" description="Helical" evidence="1">
    <location>
        <begin position="225"/>
        <end position="244"/>
    </location>
</feature>
<accession>X0V8T6</accession>
<evidence type="ECO:0000313" key="2">
    <source>
        <dbReference type="EMBL" id="GAG14569.1"/>
    </source>
</evidence>
<keyword evidence="1" id="KW-0812">Transmembrane</keyword>
<keyword evidence="1" id="KW-0472">Membrane</keyword>